<dbReference type="Proteomes" id="UP001606305">
    <property type="component" value="Unassembled WGS sequence"/>
</dbReference>
<keyword evidence="3" id="KW-1185">Reference proteome</keyword>
<accession>A0ABW7G3Y9</accession>
<evidence type="ECO:0000313" key="2">
    <source>
        <dbReference type="EMBL" id="MFG6456615.1"/>
    </source>
</evidence>
<evidence type="ECO:0000256" key="1">
    <source>
        <dbReference type="SAM" id="Phobius"/>
    </source>
</evidence>
<organism evidence="2 3">
    <name type="scientific">Pelomonas nitida</name>
    <dbReference type="NCBI Taxonomy" id="3299027"/>
    <lineage>
        <taxon>Bacteria</taxon>
        <taxon>Pseudomonadati</taxon>
        <taxon>Pseudomonadota</taxon>
        <taxon>Betaproteobacteria</taxon>
        <taxon>Burkholderiales</taxon>
        <taxon>Sphaerotilaceae</taxon>
        <taxon>Roseateles</taxon>
    </lineage>
</organism>
<name>A0ABW7G3Y9_9BURK</name>
<keyword evidence="1" id="KW-0472">Membrane</keyword>
<keyword evidence="1" id="KW-1133">Transmembrane helix</keyword>
<feature type="transmembrane region" description="Helical" evidence="1">
    <location>
        <begin position="7"/>
        <end position="31"/>
    </location>
</feature>
<dbReference type="EMBL" id="JBIGIA010000004">
    <property type="protein sequence ID" value="MFG6456615.1"/>
    <property type="molecule type" value="Genomic_DNA"/>
</dbReference>
<reference evidence="2 3" key="1">
    <citation type="submission" date="2024-09" db="EMBL/GenBank/DDBJ databases">
        <title>Novel species of the genus Pelomonas and Roseateles isolated from streams.</title>
        <authorList>
            <person name="Lu H."/>
        </authorList>
    </citation>
    <scope>NUCLEOTIDE SEQUENCE [LARGE SCALE GENOMIC DNA]</scope>
    <source>
        <strain evidence="2 3">BYS96W</strain>
    </source>
</reference>
<proteinExistence type="predicted"/>
<evidence type="ECO:0000313" key="3">
    <source>
        <dbReference type="Proteomes" id="UP001606305"/>
    </source>
</evidence>
<comment type="caution">
    <text evidence="2">The sequence shown here is derived from an EMBL/GenBank/DDBJ whole genome shotgun (WGS) entry which is preliminary data.</text>
</comment>
<gene>
    <name evidence="2" type="ORF">ACG00X_07205</name>
</gene>
<protein>
    <submittedName>
        <fullName evidence="2">Uncharacterized protein</fullName>
    </submittedName>
</protein>
<feature type="transmembrane region" description="Helical" evidence="1">
    <location>
        <begin position="87"/>
        <end position="111"/>
    </location>
</feature>
<keyword evidence="1" id="KW-0812">Transmembrane</keyword>
<dbReference type="RefSeq" id="WP_394487382.1">
    <property type="nucleotide sequence ID" value="NZ_JBIGIA010000004.1"/>
</dbReference>
<sequence length="130" mass="13519">MVSLLWSIVGVLLVMWSGVLWLGHALLAVLLGGAGQLPVKELALPEAWTSWLPQAVSESMTQALEAAQPVLQAVAGQLPALAGGIAVLAWVVWALGAVVLLLTGAAAHAGLRHWQRSQRPSAPRGLLPSS</sequence>